<feature type="signal peptide" evidence="2">
    <location>
        <begin position="1"/>
        <end position="24"/>
    </location>
</feature>
<feature type="transmembrane region" description="Helical" evidence="1">
    <location>
        <begin position="170"/>
        <end position="192"/>
    </location>
</feature>
<accession>B9KXT6</accession>
<dbReference type="EMBL" id="CP001275">
    <property type="protein sequence ID" value="ACM05111.1"/>
    <property type="molecule type" value="Genomic_DNA"/>
</dbReference>
<keyword evidence="1" id="KW-0472">Membrane</keyword>
<dbReference type="AlphaFoldDB" id="B9KXT6"/>
<dbReference type="eggNOG" id="COG5438">
    <property type="taxonomic scope" value="Bacteria"/>
</dbReference>
<feature type="transmembrane region" description="Helical" evidence="1">
    <location>
        <begin position="298"/>
        <end position="320"/>
    </location>
</feature>
<feature type="transmembrane region" description="Helical" evidence="1">
    <location>
        <begin position="340"/>
        <end position="366"/>
    </location>
</feature>
<dbReference type="STRING" id="309801.trd_0274"/>
<dbReference type="PANTHER" id="PTHR41771:SF1">
    <property type="entry name" value="MEMBRANE PROTEIN"/>
    <property type="match status" value="1"/>
</dbReference>
<dbReference type="RefSeq" id="WP_012641686.1">
    <property type="nucleotide sequence ID" value="NC_011959.1"/>
</dbReference>
<evidence type="ECO:0000313" key="4">
    <source>
        <dbReference type="Proteomes" id="UP000000447"/>
    </source>
</evidence>
<dbReference type="KEGG" id="tro:trd_0274"/>
<feature type="chain" id="PRO_5002888163" evidence="2">
    <location>
        <begin position="25"/>
        <end position="384"/>
    </location>
</feature>
<dbReference type="HOGENOM" id="CLU_028166_4_0_0"/>
<dbReference type="InterPro" id="IPR012507">
    <property type="entry name" value="YibE_F"/>
</dbReference>
<evidence type="ECO:0000256" key="1">
    <source>
        <dbReference type="SAM" id="Phobius"/>
    </source>
</evidence>
<evidence type="ECO:0000256" key="2">
    <source>
        <dbReference type="SAM" id="SignalP"/>
    </source>
</evidence>
<keyword evidence="2" id="KW-0732">Signal</keyword>
<protein>
    <submittedName>
        <fullName evidence="3">Putative membrane protein</fullName>
    </submittedName>
</protein>
<feature type="transmembrane region" description="Helical" evidence="1">
    <location>
        <begin position="246"/>
        <end position="265"/>
    </location>
</feature>
<evidence type="ECO:0000313" key="3">
    <source>
        <dbReference type="EMBL" id="ACM05111.1"/>
    </source>
</evidence>
<dbReference type="Proteomes" id="UP000000447">
    <property type="component" value="Chromosome"/>
</dbReference>
<keyword evidence="1" id="KW-1133">Transmembrane helix</keyword>
<gene>
    <name evidence="3" type="ordered locus">trd_0274</name>
</gene>
<reference evidence="3 4" key="1">
    <citation type="journal article" date="2009" name="PLoS ONE">
        <title>Complete genome sequence of the aerobic CO-oxidizing thermophile Thermomicrobium roseum.</title>
        <authorList>
            <person name="Wu D."/>
            <person name="Raymond J."/>
            <person name="Wu M."/>
            <person name="Chatterji S."/>
            <person name="Ren Q."/>
            <person name="Graham J.E."/>
            <person name="Bryant D.A."/>
            <person name="Robb F."/>
            <person name="Colman A."/>
            <person name="Tallon L.J."/>
            <person name="Badger J.H."/>
            <person name="Madupu R."/>
            <person name="Ward N.L."/>
            <person name="Eisen J.A."/>
        </authorList>
    </citation>
    <scope>NUCLEOTIDE SEQUENCE [LARGE SCALE GENOMIC DNA]</scope>
    <source>
        <strain evidence="4">ATCC 27502 / DSM 5159 / P-2</strain>
    </source>
</reference>
<keyword evidence="4" id="KW-1185">Reference proteome</keyword>
<sequence length="384" mass="40763">MLVRFVLVTVAVSVLVAAAQSVAAQEPARQAQTHTVSARVLSILEEGVTQVGPVTQPYQRLLVELTSEPEKGRTVEVSIGVRDLNTAGQRFVPGDRIFLSVSTGPDGRQAYTLLDRDRTTPLAVLAVLFAGAIVALGRWKGLRALLGLVFTFVMLVWVLIPLILRGYPPVAVAIIVSFVVFAVTLVVTHGLGRMALAALAGTSLSLILTGALAALFVAAAGLTGLADEEASFLQVVLGDRAMNPRGLLLAGMLVGALGVLDDITVSQSSLVFELRRANPFWSGWELFAAGVRVGRDHIAATVNTLVLAYAGAALPLLLLFSQLDEPLLWVLNREIIAQEVVQTLVGSLGLIAAVPLTTGFAAWLAVRTPVEALSELDHGHWHHH</sequence>
<dbReference type="PANTHER" id="PTHR41771">
    <property type="entry name" value="MEMBRANE PROTEIN-RELATED"/>
    <property type="match status" value="1"/>
</dbReference>
<organism evidence="3 4">
    <name type="scientific">Thermomicrobium roseum (strain ATCC 27502 / DSM 5159 / P-2)</name>
    <dbReference type="NCBI Taxonomy" id="309801"/>
    <lineage>
        <taxon>Bacteria</taxon>
        <taxon>Pseudomonadati</taxon>
        <taxon>Thermomicrobiota</taxon>
        <taxon>Thermomicrobia</taxon>
        <taxon>Thermomicrobiales</taxon>
        <taxon>Thermomicrobiaceae</taxon>
        <taxon>Thermomicrobium</taxon>
    </lineage>
</organism>
<feature type="transmembrane region" description="Helical" evidence="1">
    <location>
        <begin position="204"/>
        <end position="226"/>
    </location>
</feature>
<proteinExistence type="predicted"/>
<dbReference type="Pfam" id="PF07907">
    <property type="entry name" value="YibE_F"/>
    <property type="match status" value="1"/>
</dbReference>
<keyword evidence="1" id="KW-0812">Transmembrane</keyword>
<name>B9KXT6_THERP</name>
<feature type="transmembrane region" description="Helical" evidence="1">
    <location>
        <begin position="144"/>
        <end position="164"/>
    </location>
</feature>
<feature type="transmembrane region" description="Helical" evidence="1">
    <location>
        <begin position="119"/>
        <end position="137"/>
    </location>
</feature>